<keyword evidence="1" id="KW-0732">Signal</keyword>
<evidence type="ECO:0000313" key="2">
    <source>
        <dbReference type="Proteomes" id="UP000694844"/>
    </source>
</evidence>
<accession>A0A8B8F1S0</accession>
<dbReference type="OrthoDB" id="6112448at2759"/>
<name>A0A8B8F1S0_CRAVI</name>
<feature type="signal peptide" evidence="1">
    <location>
        <begin position="1"/>
        <end position="21"/>
    </location>
</feature>
<gene>
    <name evidence="3" type="primary">LOC111138189</name>
</gene>
<feature type="chain" id="PRO_5034907657" evidence="1">
    <location>
        <begin position="22"/>
        <end position="128"/>
    </location>
</feature>
<sequence>MYFTQPLLLLLIPLTVCIVSCTFVQVTRQPYLSMAWAYKYDPGQGIAAMRSNFNPTPNDTCHVYKLTDQERHDIHTMSGEFKVEIMMYEAILTQHGEPMTAQELNHTSYYAWKFCEHQRNFMKYNFYQ</sequence>
<dbReference type="RefSeq" id="XP_022345753.1">
    <property type="nucleotide sequence ID" value="XM_022490045.1"/>
</dbReference>
<dbReference type="Proteomes" id="UP000694844">
    <property type="component" value="Chromosome 5"/>
</dbReference>
<evidence type="ECO:0000313" key="3">
    <source>
        <dbReference type="RefSeq" id="XP_022345753.1"/>
    </source>
</evidence>
<reference evidence="3" key="1">
    <citation type="submission" date="2025-08" db="UniProtKB">
        <authorList>
            <consortium name="RefSeq"/>
        </authorList>
    </citation>
    <scope>IDENTIFICATION</scope>
    <source>
        <tissue evidence="3">Whole sample</tissue>
    </source>
</reference>
<dbReference type="AlphaFoldDB" id="A0A8B8F1S0"/>
<dbReference type="GeneID" id="111138189"/>
<evidence type="ECO:0000256" key="1">
    <source>
        <dbReference type="SAM" id="SignalP"/>
    </source>
</evidence>
<keyword evidence="2" id="KW-1185">Reference proteome</keyword>
<dbReference type="KEGG" id="cvn:111138189"/>
<proteinExistence type="predicted"/>
<protein>
    <submittedName>
        <fullName evidence="3">Uncharacterized protein LOC111138189</fullName>
    </submittedName>
</protein>
<organism evidence="2 3">
    <name type="scientific">Crassostrea virginica</name>
    <name type="common">Eastern oyster</name>
    <dbReference type="NCBI Taxonomy" id="6565"/>
    <lineage>
        <taxon>Eukaryota</taxon>
        <taxon>Metazoa</taxon>
        <taxon>Spiralia</taxon>
        <taxon>Lophotrochozoa</taxon>
        <taxon>Mollusca</taxon>
        <taxon>Bivalvia</taxon>
        <taxon>Autobranchia</taxon>
        <taxon>Pteriomorphia</taxon>
        <taxon>Ostreida</taxon>
        <taxon>Ostreoidea</taxon>
        <taxon>Ostreidae</taxon>
        <taxon>Crassostrea</taxon>
    </lineage>
</organism>